<proteinExistence type="predicted"/>
<reference evidence="2 3" key="1">
    <citation type="journal article" date="2016" name="Nat. Commun.">
        <title>Thousands of microbial genomes shed light on interconnected biogeochemical processes in an aquifer system.</title>
        <authorList>
            <person name="Anantharaman K."/>
            <person name="Brown C.T."/>
            <person name="Hug L.A."/>
            <person name="Sharon I."/>
            <person name="Castelle C.J."/>
            <person name="Probst A.J."/>
            <person name="Thomas B.C."/>
            <person name="Singh A."/>
            <person name="Wilkins M.J."/>
            <person name="Karaoz U."/>
            <person name="Brodie E.L."/>
            <person name="Williams K.H."/>
            <person name="Hubbard S.S."/>
            <person name="Banfield J.F."/>
        </authorList>
    </citation>
    <scope>NUCLEOTIDE SEQUENCE [LARGE SCALE GENOMIC DNA]</scope>
</reference>
<feature type="transmembrane region" description="Helical" evidence="1">
    <location>
        <begin position="36"/>
        <end position="61"/>
    </location>
</feature>
<comment type="caution">
    <text evidence="2">The sequence shown here is derived from an EMBL/GenBank/DDBJ whole genome shotgun (WGS) entry which is preliminary data.</text>
</comment>
<dbReference type="Pfam" id="PF14023">
    <property type="entry name" value="Bestrophin-like"/>
    <property type="match status" value="1"/>
</dbReference>
<keyword evidence="1" id="KW-0472">Membrane</keyword>
<feature type="transmembrane region" description="Helical" evidence="1">
    <location>
        <begin position="170"/>
        <end position="187"/>
    </location>
</feature>
<protein>
    <submittedName>
        <fullName evidence="2">Uncharacterized protein</fullName>
    </submittedName>
</protein>
<evidence type="ECO:0000313" key="3">
    <source>
        <dbReference type="Proteomes" id="UP000176420"/>
    </source>
</evidence>
<evidence type="ECO:0000256" key="1">
    <source>
        <dbReference type="SAM" id="Phobius"/>
    </source>
</evidence>
<feature type="transmembrane region" description="Helical" evidence="1">
    <location>
        <begin position="12"/>
        <end position="30"/>
    </location>
</feature>
<dbReference type="AlphaFoldDB" id="A0A1G2B8X0"/>
<sequence length="284" mass="32465">MKRTILTRPTHIIILVGFFVSPFCIPLFLLQLDVTALLTFVSLFFAILVGFFIAAATSNYLRLQTLISAKNATLISVYEFVKAIKPAKTKKIISAIDAYMIKILDYELLDYASNTEKEFTDIIHIIDDIKTKNAREENLLPYVITKKCELISQIQEMTLVSKTIVSPRHWFILTSLAVMIAILLLMLRDGTLIISFMTGLVFIAIYQTLMLIHEIDSNIFLAHKLSYENPQQVFRAIGKVNYYPESAITNKLVKSHVTEYRVGVYKDFPKSLEKKIHFIKNCAN</sequence>
<gene>
    <name evidence="2" type="ORF">A2319_05195</name>
</gene>
<keyword evidence="1" id="KW-0812">Transmembrane</keyword>
<keyword evidence="1" id="KW-1133">Transmembrane helix</keyword>
<dbReference type="InterPro" id="IPR025333">
    <property type="entry name" value="DUF4239"/>
</dbReference>
<dbReference type="EMBL" id="MHKI01000029">
    <property type="protein sequence ID" value="OGY85668.1"/>
    <property type="molecule type" value="Genomic_DNA"/>
</dbReference>
<organism evidence="2 3">
    <name type="scientific">Candidatus Kerfeldbacteria bacterium RIFOXYB2_FULL_38_14</name>
    <dbReference type="NCBI Taxonomy" id="1798547"/>
    <lineage>
        <taxon>Bacteria</taxon>
        <taxon>Candidatus Kerfeldiibacteriota</taxon>
    </lineage>
</organism>
<evidence type="ECO:0000313" key="2">
    <source>
        <dbReference type="EMBL" id="OGY85668.1"/>
    </source>
</evidence>
<dbReference type="Proteomes" id="UP000176420">
    <property type="component" value="Unassembled WGS sequence"/>
</dbReference>
<accession>A0A1G2B8X0</accession>
<name>A0A1G2B8X0_9BACT</name>
<feature type="transmembrane region" description="Helical" evidence="1">
    <location>
        <begin position="193"/>
        <end position="212"/>
    </location>
</feature>